<keyword evidence="1" id="KW-0472">Membrane</keyword>
<organism evidence="2">
    <name type="scientific">Chlorobium chlorochromatii (strain CaD3)</name>
    <dbReference type="NCBI Taxonomy" id="340177"/>
    <lineage>
        <taxon>Bacteria</taxon>
        <taxon>Pseudomonadati</taxon>
        <taxon>Chlorobiota</taxon>
        <taxon>Chlorobiia</taxon>
        <taxon>Chlorobiales</taxon>
        <taxon>Chlorobiaceae</taxon>
        <taxon>Chlorobium/Pelodictyon group</taxon>
        <taxon>Chlorobium</taxon>
    </lineage>
</organism>
<evidence type="ECO:0000256" key="1">
    <source>
        <dbReference type="SAM" id="Phobius"/>
    </source>
</evidence>
<dbReference type="AlphaFoldDB" id="Q3AUC9"/>
<proteinExistence type="predicted"/>
<feature type="transmembrane region" description="Helical" evidence="1">
    <location>
        <begin position="32"/>
        <end position="49"/>
    </location>
</feature>
<reference evidence="2" key="1">
    <citation type="submission" date="2005-08" db="EMBL/GenBank/DDBJ databases">
        <title>Complete sequence of Chlorobium chlorochromatii CaD3.</title>
        <authorList>
            <person name="Copeland A."/>
            <person name="Lucas S."/>
            <person name="Lapidus A."/>
            <person name="Barry K."/>
            <person name="Detter J.C."/>
            <person name="Glavina T."/>
            <person name="Hammon N."/>
            <person name="Israni S."/>
            <person name="Pitluck S."/>
            <person name="Bryant D."/>
            <person name="Schmutz J."/>
            <person name="Larimer F."/>
            <person name="Land M."/>
            <person name="Kyrpides N."/>
            <person name="Ivanova N."/>
            <person name="Richardson P."/>
        </authorList>
    </citation>
    <scope>NUCLEOTIDE SEQUENCE [LARGE SCALE GENOMIC DNA]</scope>
    <source>
        <strain evidence="2">CaD3</strain>
    </source>
</reference>
<keyword evidence="1" id="KW-0812">Transmembrane</keyword>
<dbReference type="HOGENOM" id="CLU_196593_0_0_10"/>
<name>Q3AUC9_CHLCH</name>
<dbReference type="KEGG" id="cch:Cag_0118"/>
<sequence>MSFLKEAGGLAGGALLLTPLTPLGVPLLLHGVAGIVVGGAGLFVADAVLKQVAETTKPQSGDEPEDELVD</sequence>
<gene>
    <name evidence="2" type="ordered locus">Cag_0118</name>
</gene>
<accession>Q3AUC9</accession>
<protein>
    <submittedName>
        <fullName evidence="2">Uncharacterized protein</fullName>
    </submittedName>
</protein>
<dbReference type="EMBL" id="CP000108">
    <property type="protein sequence ID" value="ABB27396.1"/>
    <property type="molecule type" value="Genomic_DNA"/>
</dbReference>
<evidence type="ECO:0000313" key="2">
    <source>
        <dbReference type="EMBL" id="ABB27396.1"/>
    </source>
</evidence>
<keyword evidence="1" id="KW-1133">Transmembrane helix</keyword>